<dbReference type="EMBL" id="RJVI01000001">
    <property type="protein sequence ID" value="ROR35161.1"/>
    <property type="molecule type" value="Genomic_DNA"/>
</dbReference>
<feature type="transmembrane region" description="Helical" evidence="6">
    <location>
        <begin position="258"/>
        <end position="289"/>
    </location>
</feature>
<accession>A0A3N1Y9E4</accession>
<evidence type="ECO:0000313" key="8">
    <source>
        <dbReference type="Proteomes" id="UP000276634"/>
    </source>
</evidence>
<keyword evidence="4 6" id="KW-1133">Transmembrane helix</keyword>
<dbReference type="AlphaFoldDB" id="A0A3N1Y9E4"/>
<proteinExistence type="predicted"/>
<dbReference type="NCBIfam" id="TIGR00765">
    <property type="entry name" value="yihY_not_rbn"/>
    <property type="match status" value="1"/>
</dbReference>
<feature type="transmembrane region" description="Helical" evidence="6">
    <location>
        <begin position="152"/>
        <end position="178"/>
    </location>
</feature>
<organism evidence="7 8">
    <name type="scientific">Inmirania thermothiophila</name>
    <dbReference type="NCBI Taxonomy" id="1750597"/>
    <lineage>
        <taxon>Bacteria</taxon>
        <taxon>Pseudomonadati</taxon>
        <taxon>Pseudomonadota</taxon>
        <taxon>Gammaproteobacteria</taxon>
        <taxon>Chromatiales</taxon>
        <taxon>Ectothiorhodospiraceae</taxon>
        <taxon>Inmirania</taxon>
    </lineage>
</organism>
<keyword evidence="5 6" id="KW-0472">Membrane</keyword>
<comment type="subcellular location">
    <subcellularLocation>
        <location evidence="1">Cell membrane</location>
        <topology evidence="1">Multi-pass membrane protein</topology>
    </subcellularLocation>
</comment>
<feature type="transmembrane region" description="Helical" evidence="6">
    <location>
        <begin position="198"/>
        <end position="218"/>
    </location>
</feature>
<keyword evidence="8" id="KW-1185">Reference proteome</keyword>
<dbReference type="SUPFAM" id="SSF46785">
    <property type="entry name" value="Winged helix' DNA-binding domain"/>
    <property type="match status" value="1"/>
</dbReference>
<evidence type="ECO:0000313" key="7">
    <source>
        <dbReference type="EMBL" id="ROR35161.1"/>
    </source>
</evidence>
<keyword evidence="2" id="KW-1003">Cell membrane</keyword>
<dbReference type="Gene3D" id="1.10.10.10">
    <property type="entry name" value="Winged helix-like DNA-binding domain superfamily/Winged helix DNA-binding domain"/>
    <property type="match status" value="1"/>
</dbReference>
<evidence type="ECO:0000256" key="3">
    <source>
        <dbReference type="ARBA" id="ARBA00022692"/>
    </source>
</evidence>
<feature type="transmembrane region" description="Helical" evidence="6">
    <location>
        <begin position="110"/>
        <end position="132"/>
    </location>
</feature>
<keyword evidence="3 6" id="KW-0812">Transmembrane</keyword>
<feature type="transmembrane region" description="Helical" evidence="6">
    <location>
        <begin position="51"/>
        <end position="73"/>
    </location>
</feature>
<name>A0A3N1Y9E4_9GAMM</name>
<dbReference type="InterPro" id="IPR017039">
    <property type="entry name" value="Virul_fac_BrkB"/>
</dbReference>
<evidence type="ECO:0000256" key="6">
    <source>
        <dbReference type="SAM" id="Phobius"/>
    </source>
</evidence>
<dbReference type="PANTHER" id="PTHR30213:SF0">
    <property type="entry name" value="UPF0761 MEMBRANE PROTEIN YIHY"/>
    <property type="match status" value="1"/>
</dbReference>
<evidence type="ECO:0000256" key="4">
    <source>
        <dbReference type="ARBA" id="ARBA00022989"/>
    </source>
</evidence>
<protein>
    <submittedName>
        <fullName evidence="7">Membrane protein</fullName>
    </submittedName>
</protein>
<dbReference type="InterPro" id="IPR036388">
    <property type="entry name" value="WH-like_DNA-bd_sf"/>
</dbReference>
<reference evidence="7 8" key="1">
    <citation type="submission" date="2018-11" db="EMBL/GenBank/DDBJ databases">
        <title>Genomic Encyclopedia of Type Strains, Phase IV (KMG-IV): sequencing the most valuable type-strain genomes for metagenomic binning, comparative biology and taxonomic classification.</title>
        <authorList>
            <person name="Goeker M."/>
        </authorList>
    </citation>
    <scope>NUCLEOTIDE SEQUENCE [LARGE SCALE GENOMIC DNA]</scope>
    <source>
        <strain evidence="7 8">DSM 100275</strain>
    </source>
</reference>
<gene>
    <name evidence="7" type="ORF">EDC57_1078</name>
</gene>
<dbReference type="InterPro" id="IPR036390">
    <property type="entry name" value="WH_DNA-bd_sf"/>
</dbReference>
<comment type="caution">
    <text evidence="7">The sequence shown here is derived from an EMBL/GenBank/DDBJ whole genome shotgun (WGS) entry which is preliminary data.</text>
</comment>
<dbReference type="Proteomes" id="UP000276634">
    <property type="component" value="Unassembled WGS sequence"/>
</dbReference>
<evidence type="ECO:0000256" key="1">
    <source>
        <dbReference type="ARBA" id="ARBA00004651"/>
    </source>
</evidence>
<dbReference type="GO" id="GO:0005886">
    <property type="term" value="C:plasma membrane"/>
    <property type="evidence" value="ECO:0007669"/>
    <property type="project" value="UniProtKB-SubCell"/>
</dbReference>
<evidence type="ECO:0000256" key="5">
    <source>
        <dbReference type="ARBA" id="ARBA00023136"/>
    </source>
</evidence>
<evidence type="ECO:0000256" key="2">
    <source>
        <dbReference type="ARBA" id="ARBA00022475"/>
    </source>
</evidence>
<dbReference type="OrthoDB" id="9808671at2"/>
<dbReference type="PANTHER" id="PTHR30213">
    <property type="entry name" value="INNER MEMBRANE PROTEIN YHJD"/>
    <property type="match status" value="1"/>
</dbReference>
<dbReference type="Pfam" id="PF03631">
    <property type="entry name" value="Virul_fac_BrkB"/>
    <property type="match status" value="1"/>
</dbReference>
<feature type="transmembrane region" description="Helical" evidence="6">
    <location>
        <begin position="230"/>
        <end position="252"/>
    </location>
</feature>
<sequence>MGRLIAWLERWVWGRQPLPRGAAHLREAARILWLVGRDLAEGRLTLQAMGLVYTTLLSLVPLLAVSFSVLKAFGVHNQIEPTLLNLLAPLGPKGAEIAARIVGFVENVRVGVLGSVGLGLLLYTVVSLVNKIERAFNETWRVRRARPLGRRFADYLSVILVGPVLAFSALGLTATIRASDWLAGVQALPGVAGLLDEAARLLPYLLIMAAFAFVYVFVPNTRVRLRSALVGAAVAGFLWESAGWAFAGFVVGSTKYTAIYSAFATLVLFMIWLYVAWLILLVGASIAFYHQHPEYRHPTVERAPLGPAARERLALAVAVAVARAWYGGRRTRPEELAPALGLPAALVERTVEALAAAGLVGRAEDGALLPARPPEETSVAEVWAAVRHPAGGPPVPLPPPAAQLLDEAEAAARRRLETQTLKTLALEGPRPAAAGLGPVATV</sequence>
<dbReference type="RefSeq" id="WP_123400797.1">
    <property type="nucleotide sequence ID" value="NZ_RJVI01000001.1"/>
</dbReference>